<dbReference type="InterPro" id="IPR017853">
    <property type="entry name" value="GH"/>
</dbReference>
<dbReference type="Gene3D" id="3.40.50.1700">
    <property type="entry name" value="Glycoside hydrolase family 3 C-terminal domain"/>
    <property type="match status" value="1"/>
</dbReference>
<evidence type="ECO:0000256" key="2">
    <source>
        <dbReference type="ARBA" id="ARBA00005336"/>
    </source>
</evidence>
<gene>
    <name evidence="9" type="ORF">QHG74_11815</name>
</gene>
<dbReference type="Pfam" id="PF00933">
    <property type="entry name" value="Glyco_hydro_3"/>
    <property type="match status" value="1"/>
</dbReference>
<dbReference type="PANTHER" id="PTHR30620">
    <property type="entry name" value="PERIPLASMIC BETA-GLUCOSIDASE-RELATED"/>
    <property type="match status" value="1"/>
</dbReference>
<accession>A0ABU5HQX7</accession>
<dbReference type="PROSITE" id="PS00775">
    <property type="entry name" value="GLYCOSYL_HYDROL_F3"/>
    <property type="match status" value="1"/>
</dbReference>
<evidence type="ECO:0000259" key="8">
    <source>
        <dbReference type="SMART" id="SM01217"/>
    </source>
</evidence>
<dbReference type="Proteomes" id="UP001292913">
    <property type="component" value="Unassembled WGS sequence"/>
</dbReference>
<comment type="similarity">
    <text evidence="2 7">Belongs to the glycosyl hydrolase 3 family.</text>
</comment>
<dbReference type="InterPro" id="IPR051915">
    <property type="entry name" value="Cellulose_Degrad_GH3"/>
</dbReference>
<name>A0ABU5HQX7_9BACE</name>
<dbReference type="GO" id="GO:0016787">
    <property type="term" value="F:hydrolase activity"/>
    <property type="evidence" value="ECO:0007669"/>
    <property type="project" value="UniProtKB-KW"/>
</dbReference>
<reference evidence="9 10" key="1">
    <citation type="submission" date="2023-04" db="EMBL/GenBank/DDBJ databases">
        <title>Bacteroides pacosi sp. nov., isolated from the fecal material of an alpaca.</title>
        <authorList>
            <person name="Miller S."/>
            <person name="Hendry M."/>
            <person name="King J."/>
            <person name="Sankaranarayanan K."/>
            <person name="Lawson P.A."/>
        </authorList>
    </citation>
    <scope>NUCLEOTIDE SEQUENCE [LARGE SCALE GENOMIC DNA]</scope>
    <source>
        <strain evidence="9 10">A2-P53</strain>
    </source>
</reference>
<dbReference type="PRINTS" id="PR00133">
    <property type="entry name" value="GLHYDRLASE3"/>
</dbReference>
<keyword evidence="5 7" id="KW-0378">Hydrolase</keyword>
<evidence type="ECO:0000256" key="7">
    <source>
        <dbReference type="RuleBase" id="RU361161"/>
    </source>
</evidence>
<comment type="caution">
    <text evidence="9">The sequence shown here is derived from an EMBL/GenBank/DDBJ whole genome shotgun (WGS) entry which is preliminary data.</text>
</comment>
<dbReference type="InterPro" id="IPR019800">
    <property type="entry name" value="Glyco_hydro_3_AS"/>
</dbReference>
<protein>
    <recommendedName>
        <fullName evidence="3">beta-glucosidase</fullName>
        <ecNumber evidence="3">3.2.1.21</ecNumber>
    </recommendedName>
</protein>
<organism evidence="9 10">
    <name type="scientific">Bacteroides vicugnae</name>
    <dbReference type="NCBI Taxonomy" id="3037989"/>
    <lineage>
        <taxon>Bacteria</taxon>
        <taxon>Pseudomonadati</taxon>
        <taxon>Bacteroidota</taxon>
        <taxon>Bacteroidia</taxon>
        <taxon>Bacteroidales</taxon>
        <taxon>Bacteroidaceae</taxon>
        <taxon>Bacteroides</taxon>
    </lineage>
</organism>
<evidence type="ECO:0000256" key="6">
    <source>
        <dbReference type="ARBA" id="ARBA00023295"/>
    </source>
</evidence>
<dbReference type="InterPro" id="IPR013783">
    <property type="entry name" value="Ig-like_fold"/>
</dbReference>
<dbReference type="Pfam" id="PF01915">
    <property type="entry name" value="Glyco_hydro_3_C"/>
    <property type="match status" value="1"/>
</dbReference>
<evidence type="ECO:0000256" key="4">
    <source>
        <dbReference type="ARBA" id="ARBA00022729"/>
    </source>
</evidence>
<dbReference type="Pfam" id="PF14310">
    <property type="entry name" value="Fn3-like"/>
    <property type="match status" value="1"/>
</dbReference>
<dbReference type="InterPro" id="IPR002772">
    <property type="entry name" value="Glyco_hydro_3_C"/>
</dbReference>
<dbReference type="SMART" id="SM01217">
    <property type="entry name" value="Fn3_like"/>
    <property type="match status" value="1"/>
</dbReference>
<dbReference type="InterPro" id="IPR036881">
    <property type="entry name" value="Glyco_hydro_3_C_sf"/>
</dbReference>
<dbReference type="SUPFAM" id="SSF52279">
    <property type="entry name" value="Beta-D-glucan exohydrolase, C-terminal domain"/>
    <property type="match status" value="1"/>
</dbReference>
<dbReference type="EMBL" id="JARZAK010000006">
    <property type="protein sequence ID" value="MDY7258400.1"/>
    <property type="molecule type" value="Genomic_DNA"/>
</dbReference>
<feature type="domain" description="Fibronectin type III-like" evidence="8">
    <location>
        <begin position="657"/>
        <end position="727"/>
    </location>
</feature>
<dbReference type="Gene3D" id="2.60.40.10">
    <property type="entry name" value="Immunoglobulins"/>
    <property type="match status" value="1"/>
</dbReference>
<proteinExistence type="inferred from homology"/>
<keyword evidence="6 7" id="KW-0326">Glycosidase</keyword>
<evidence type="ECO:0000313" key="10">
    <source>
        <dbReference type="Proteomes" id="UP001292913"/>
    </source>
</evidence>
<dbReference type="RefSeq" id="WP_195649404.1">
    <property type="nucleotide sequence ID" value="NZ_JARZAK010000006.1"/>
</dbReference>
<dbReference type="InterPro" id="IPR001764">
    <property type="entry name" value="Glyco_hydro_3_N"/>
</dbReference>
<keyword evidence="4" id="KW-0732">Signal</keyword>
<dbReference type="Gene3D" id="3.20.20.300">
    <property type="entry name" value="Glycoside hydrolase, family 3, N-terminal domain"/>
    <property type="match status" value="1"/>
</dbReference>
<evidence type="ECO:0000256" key="3">
    <source>
        <dbReference type="ARBA" id="ARBA00012744"/>
    </source>
</evidence>
<dbReference type="EC" id="3.2.1.21" evidence="3"/>
<evidence type="ECO:0000256" key="1">
    <source>
        <dbReference type="ARBA" id="ARBA00000448"/>
    </source>
</evidence>
<sequence length="736" mass="82029">MTKRFVVCGLCLCIMLCTLEAKKEKSPVYKNANAPTEKRVEDLLLRMTMEEKVLQLSQYVAGRNTNANNIGEEVKNIPAEIGALLYYSTSPRLRNDIQKKAMEESRLGIPVLFGHDVIHGFRTVYPISIAQACSWNPALVEKACAMAAKEARLAGLDWTFSPMIDVARDPRWGRVSEGYGEDPYTNGVFAVASVKGYQGDDLADGEHIAACLKHYIGYGASEAGRDYVYTEISSQTLWDTYMLPYEMGVKAGAATLMSGFHDISGVPASANHYTMREVLKGRWNYDGFVVSDWGSVVQLISQGAAANLKEASEKAIMAGVDMDMMSRGYDKYLIELVKEGKVPVEVVNDAVRRILRLKFRLGLFENPYIRETTEKERFLQPEDIRLAEKLAEESFVLLKNRENRLPLPVDTRVAVIGPLGKNRWNLLGSWTAHGKDGDVIGIYDGLELELKDKSQLLYAKGCEFEGNDESGFAEAVATAKEADVILLCLGEKRNWSGENASRASIALPKIQEKLAMELKKTGKPIVLLLSSGRPLELCRLDPVCDAIIEIWQPGIAGGRPLAGILMGRINPSGKLPITFPYTAGQIPIYYNRRQSARPHQGKYQDVTIEPLYEFGHGLSYTTFEYGDLKASATQLCPGDKLTVEVLVTNTGDRDGMETVHWFITDPYSTITRPVKELKYFEKRMLKAGETGIFKFEVDLLHDLGFVDGDGRRFFESGTYYIQVKDKKVKVEVATES</sequence>
<keyword evidence="10" id="KW-1185">Reference proteome</keyword>
<comment type="catalytic activity">
    <reaction evidence="1">
        <text>Hydrolysis of terminal, non-reducing beta-D-glucosyl residues with release of beta-D-glucose.</text>
        <dbReference type="EC" id="3.2.1.21"/>
    </reaction>
</comment>
<dbReference type="InterPro" id="IPR026891">
    <property type="entry name" value="Fn3-like"/>
</dbReference>
<dbReference type="InterPro" id="IPR036962">
    <property type="entry name" value="Glyco_hydro_3_N_sf"/>
</dbReference>
<evidence type="ECO:0000313" key="9">
    <source>
        <dbReference type="EMBL" id="MDY7258400.1"/>
    </source>
</evidence>
<dbReference type="PANTHER" id="PTHR30620:SF16">
    <property type="entry name" value="LYSOSOMAL BETA GLUCOSIDASE"/>
    <property type="match status" value="1"/>
</dbReference>
<dbReference type="SUPFAM" id="SSF51445">
    <property type="entry name" value="(Trans)glycosidases"/>
    <property type="match status" value="1"/>
</dbReference>
<evidence type="ECO:0000256" key="5">
    <source>
        <dbReference type="ARBA" id="ARBA00022801"/>
    </source>
</evidence>